<keyword evidence="7 8" id="KW-0472">Membrane</keyword>
<feature type="transmembrane region" description="Helical" evidence="8">
    <location>
        <begin position="47"/>
        <end position="63"/>
    </location>
</feature>
<dbReference type="NCBIfam" id="TIGR00801">
    <property type="entry name" value="ncs2"/>
    <property type="match status" value="1"/>
</dbReference>
<dbReference type="PROSITE" id="PS01116">
    <property type="entry name" value="XANTH_URACIL_PERMASE"/>
    <property type="match status" value="1"/>
</dbReference>
<keyword evidence="5 8" id="KW-0812">Transmembrane</keyword>
<proteinExistence type="inferred from homology"/>
<evidence type="ECO:0000256" key="7">
    <source>
        <dbReference type="ARBA" id="ARBA00023136"/>
    </source>
</evidence>
<feature type="transmembrane region" description="Helical" evidence="8">
    <location>
        <begin position="83"/>
        <end position="107"/>
    </location>
</feature>
<comment type="similarity">
    <text evidence="2">Belongs to the nucleobase:cation symporter-2 (NCS2) (TC 2.A.40) family.</text>
</comment>
<organism evidence="9 10">
    <name type="scientific">Halomonas halophila</name>
    <dbReference type="NCBI Taxonomy" id="29573"/>
    <lineage>
        <taxon>Bacteria</taxon>
        <taxon>Pseudomonadati</taxon>
        <taxon>Pseudomonadota</taxon>
        <taxon>Gammaproteobacteria</taxon>
        <taxon>Oceanospirillales</taxon>
        <taxon>Halomonadaceae</taxon>
        <taxon>Halomonas</taxon>
    </lineage>
</organism>
<evidence type="ECO:0000313" key="9">
    <source>
        <dbReference type="EMBL" id="GEK71889.1"/>
    </source>
</evidence>
<evidence type="ECO:0000256" key="3">
    <source>
        <dbReference type="ARBA" id="ARBA00022448"/>
    </source>
</evidence>
<dbReference type="InterPro" id="IPR006043">
    <property type="entry name" value="NCS2"/>
</dbReference>
<feature type="transmembrane region" description="Helical" evidence="8">
    <location>
        <begin position="184"/>
        <end position="204"/>
    </location>
</feature>
<gene>
    <name evidence="9" type="ORF">HHA04nite_04330</name>
</gene>
<evidence type="ECO:0000256" key="8">
    <source>
        <dbReference type="SAM" id="Phobius"/>
    </source>
</evidence>
<comment type="subcellular location">
    <subcellularLocation>
        <location evidence="1">Cell membrane</location>
        <topology evidence="1">Multi-pass membrane protein</topology>
    </subcellularLocation>
</comment>
<dbReference type="Pfam" id="PF00860">
    <property type="entry name" value="Xan_ur_permease"/>
    <property type="match status" value="1"/>
</dbReference>
<evidence type="ECO:0000256" key="1">
    <source>
        <dbReference type="ARBA" id="ARBA00004651"/>
    </source>
</evidence>
<feature type="transmembrane region" description="Helical" evidence="8">
    <location>
        <begin position="224"/>
        <end position="242"/>
    </location>
</feature>
<evidence type="ECO:0000256" key="2">
    <source>
        <dbReference type="ARBA" id="ARBA00008821"/>
    </source>
</evidence>
<feature type="transmembrane region" description="Helical" evidence="8">
    <location>
        <begin position="156"/>
        <end position="177"/>
    </location>
</feature>
<evidence type="ECO:0000256" key="6">
    <source>
        <dbReference type="ARBA" id="ARBA00022989"/>
    </source>
</evidence>
<evidence type="ECO:0000256" key="5">
    <source>
        <dbReference type="ARBA" id="ARBA00022692"/>
    </source>
</evidence>
<name>A0ABQ0U015_9GAMM</name>
<dbReference type="InterPro" id="IPR006042">
    <property type="entry name" value="Xan_ur_permease"/>
</dbReference>
<feature type="transmembrane region" description="Helical" evidence="8">
    <location>
        <begin position="391"/>
        <end position="408"/>
    </location>
</feature>
<keyword evidence="10" id="KW-1185">Reference proteome</keyword>
<feature type="transmembrane region" description="Helical" evidence="8">
    <location>
        <begin position="335"/>
        <end position="356"/>
    </location>
</feature>
<dbReference type="PANTHER" id="PTHR42810">
    <property type="entry name" value="PURINE PERMEASE C1399.01C-RELATED"/>
    <property type="match status" value="1"/>
</dbReference>
<evidence type="ECO:0000256" key="4">
    <source>
        <dbReference type="ARBA" id="ARBA00022475"/>
    </source>
</evidence>
<feature type="transmembrane region" description="Helical" evidence="8">
    <location>
        <begin position="119"/>
        <end position="144"/>
    </location>
</feature>
<reference evidence="9 10" key="1">
    <citation type="submission" date="2019-07" db="EMBL/GenBank/DDBJ databases">
        <title>Whole genome shotgun sequence of Halomonas halophila NBRC 102604.</title>
        <authorList>
            <person name="Hosoyama A."/>
            <person name="Uohara A."/>
            <person name="Ohji S."/>
            <person name="Ichikawa N."/>
        </authorList>
    </citation>
    <scope>NUCLEOTIDE SEQUENCE [LARGE SCALE GENOMIC DNA]</scope>
    <source>
        <strain evidence="9 10">NBRC 102604</strain>
    </source>
</reference>
<accession>A0ABQ0U015</accession>
<keyword evidence="4" id="KW-1003">Cell membrane</keyword>
<comment type="caution">
    <text evidence="9">The sequence shown here is derived from an EMBL/GenBank/DDBJ whole genome shotgun (WGS) entry which is preliminary data.</text>
</comment>
<dbReference type="Proteomes" id="UP000321121">
    <property type="component" value="Unassembled WGS sequence"/>
</dbReference>
<keyword evidence="3" id="KW-0813">Transport</keyword>
<evidence type="ECO:0000313" key="10">
    <source>
        <dbReference type="Proteomes" id="UP000321121"/>
    </source>
</evidence>
<dbReference type="EMBL" id="BJUS01000002">
    <property type="protein sequence ID" value="GEK71889.1"/>
    <property type="molecule type" value="Genomic_DNA"/>
</dbReference>
<protein>
    <submittedName>
        <fullName evidence="9">Uracil permease</fullName>
    </submittedName>
</protein>
<feature type="transmembrane region" description="Helical" evidence="8">
    <location>
        <begin position="368"/>
        <end position="385"/>
    </location>
</feature>
<feature type="transmembrane region" description="Helical" evidence="8">
    <location>
        <begin position="307"/>
        <end position="329"/>
    </location>
</feature>
<keyword evidence="6 8" id="KW-1133">Transmembrane helix</keyword>
<dbReference type="RefSeq" id="WP_146907571.1">
    <property type="nucleotide sequence ID" value="NZ_BJUS01000002.1"/>
</dbReference>
<dbReference type="PANTHER" id="PTHR42810:SF4">
    <property type="entry name" value="URIC ACID TRANSPORTER UACT"/>
    <property type="match status" value="1"/>
</dbReference>
<feature type="transmembrane region" description="Helical" evidence="8">
    <location>
        <begin position="20"/>
        <end position="40"/>
    </location>
</feature>
<sequence>MTESTASSTAPTVESPLRTLIVGAQMLFVAFGSLVLVPLLTGLDPNVALFTAGIGTLVFHAVTRNSVPVFLASSFAFIAPIQSSVASFGVSATLGGLLAAGVVYVVISQIVRLKGTVWLHHLLPPVVVGPVIMVIGLALAPVAVDMATGGTSDAIGYGRAMVLSMASLLVTLVLAVFGRGLIRLIPILGGIVTGYVLAALMGVVDYTPVREAAWLAMPEFVAPSFHWAAVLFMIPVAIAPAVEHIGDMIAIGSVTRRNYLDKPGLHRTLLGDGLATCTASLFGGPPNTTYSEVTGAVTLTRAFNPRIMVVTAVIAVLLSFFGKLGAVLQTIPGPVMGGIMTLLFGSIAVVGMNTLVRAGKPLTAPRNLVVVSLILVFGIGGMQLGGGQFTLQGVGLAALVGILLNAILPRAEEE</sequence>